<dbReference type="Proteomes" id="UP001595850">
    <property type="component" value="Unassembled WGS sequence"/>
</dbReference>
<feature type="transmembrane region" description="Helical" evidence="1">
    <location>
        <begin position="289"/>
        <end position="307"/>
    </location>
</feature>
<dbReference type="EMBL" id="JBHSBM010000025">
    <property type="protein sequence ID" value="MFC4061266.1"/>
    <property type="molecule type" value="Genomic_DNA"/>
</dbReference>
<feature type="transmembrane region" description="Helical" evidence="1">
    <location>
        <begin position="236"/>
        <end position="252"/>
    </location>
</feature>
<keyword evidence="1" id="KW-1133">Transmembrane helix</keyword>
<feature type="transmembrane region" description="Helical" evidence="1">
    <location>
        <begin position="138"/>
        <end position="157"/>
    </location>
</feature>
<organism evidence="2 3">
    <name type="scientific">Planomonospora corallina</name>
    <dbReference type="NCBI Taxonomy" id="1806052"/>
    <lineage>
        <taxon>Bacteria</taxon>
        <taxon>Bacillati</taxon>
        <taxon>Actinomycetota</taxon>
        <taxon>Actinomycetes</taxon>
        <taxon>Streptosporangiales</taxon>
        <taxon>Streptosporangiaceae</taxon>
        <taxon>Planomonospora</taxon>
    </lineage>
</organism>
<protein>
    <recommendedName>
        <fullName evidence="4">Integral membrane protein</fullName>
    </recommendedName>
</protein>
<proteinExistence type="predicted"/>
<reference evidence="3" key="1">
    <citation type="journal article" date="2019" name="Int. J. Syst. Evol. Microbiol.">
        <title>The Global Catalogue of Microorganisms (GCM) 10K type strain sequencing project: providing services to taxonomists for standard genome sequencing and annotation.</title>
        <authorList>
            <consortium name="The Broad Institute Genomics Platform"/>
            <consortium name="The Broad Institute Genome Sequencing Center for Infectious Disease"/>
            <person name="Wu L."/>
            <person name="Ma J."/>
        </authorList>
    </citation>
    <scope>NUCLEOTIDE SEQUENCE [LARGE SCALE GENOMIC DNA]</scope>
    <source>
        <strain evidence="3">TBRC 4489</strain>
    </source>
</reference>
<evidence type="ECO:0000313" key="3">
    <source>
        <dbReference type="Proteomes" id="UP001595850"/>
    </source>
</evidence>
<comment type="caution">
    <text evidence="2">The sequence shown here is derived from an EMBL/GenBank/DDBJ whole genome shotgun (WGS) entry which is preliminary data.</text>
</comment>
<feature type="transmembrane region" description="Helical" evidence="1">
    <location>
        <begin position="259"/>
        <end position="283"/>
    </location>
</feature>
<feature type="transmembrane region" description="Helical" evidence="1">
    <location>
        <begin position="341"/>
        <end position="361"/>
    </location>
</feature>
<keyword evidence="1" id="KW-0812">Transmembrane</keyword>
<accession>A0ABV8IAR9</accession>
<name>A0ABV8IAR9_9ACTN</name>
<sequence length="391" mass="42816">MKPAASLRRRATSLAEWALPYWTRGEAGRETPPDLFRVLYLGWLAAFVLKVLGASWDVSWHFKWLRDDLAPPHLLNSVGTVVVVALTIVHVYTGYGVDRTAQRLIQWGTGTFLIAVPLDLINHRVNGLDITSWSPSHMLLYIGTFFMICGVVRGWFLGAPPGRMRTLVLGGLFVFAFENVWFPAQHQEYGVFGIKAWDAGRPEAEPILLQFAADQMGREVDRGMVVNFALPVPDEVYPLYGVVAAMIVLVFARAMIGRAFAATAVVGAYVAYRSLIWPLLAVADFPRSAVPFFLVAGALAIDLAFLVRIPVVRALAGSLVATLAVDLALRSQHLWLESPPVISPVTMAIGGAALAALWLGGEWFLGRFRLRAIEEGEPQAMVAVVRATATP</sequence>
<feature type="transmembrane region" description="Helical" evidence="1">
    <location>
        <begin position="104"/>
        <end position="123"/>
    </location>
</feature>
<keyword evidence="3" id="KW-1185">Reference proteome</keyword>
<keyword evidence="1" id="KW-0472">Membrane</keyword>
<evidence type="ECO:0000313" key="2">
    <source>
        <dbReference type="EMBL" id="MFC4061266.1"/>
    </source>
</evidence>
<dbReference type="RefSeq" id="WP_377291272.1">
    <property type="nucleotide sequence ID" value="NZ_JBHSBM010000025.1"/>
</dbReference>
<evidence type="ECO:0000256" key="1">
    <source>
        <dbReference type="SAM" id="Phobius"/>
    </source>
</evidence>
<feature type="transmembrane region" description="Helical" evidence="1">
    <location>
        <begin position="74"/>
        <end position="92"/>
    </location>
</feature>
<gene>
    <name evidence="2" type="ORF">ACFOWE_23445</name>
</gene>
<feature type="transmembrane region" description="Helical" evidence="1">
    <location>
        <begin position="38"/>
        <end position="62"/>
    </location>
</feature>
<evidence type="ECO:0008006" key="4">
    <source>
        <dbReference type="Google" id="ProtNLM"/>
    </source>
</evidence>